<evidence type="ECO:0000313" key="1">
    <source>
        <dbReference type="EMBL" id="ETE59703.1"/>
    </source>
</evidence>
<name>V8NDI9_OPHHA</name>
<sequence>MSRQELYQFPSFGNEYQLQAEDLDIFCCYLKQLKEDMETRFYDLINLEVPTWVLNPFTADFAQPHPKLQEPLTDLKYDCEAQSHFQSYSYKAFWVKMRNTHPILWEEVKLLLLAFPSTYFSGEGLQRRPTDPF</sequence>
<reference evidence="1 2" key="1">
    <citation type="journal article" date="2013" name="Proc. Natl. Acad. Sci. U.S.A.">
        <title>The king cobra genome reveals dynamic gene evolution and adaptation in the snake venom system.</title>
        <authorList>
            <person name="Vonk F.J."/>
            <person name="Casewell N.R."/>
            <person name="Henkel C.V."/>
            <person name="Heimberg A.M."/>
            <person name="Jansen H.J."/>
            <person name="McCleary R.J."/>
            <person name="Kerkkamp H.M."/>
            <person name="Vos R.A."/>
            <person name="Guerreiro I."/>
            <person name="Calvete J.J."/>
            <person name="Wuster W."/>
            <person name="Woods A.E."/>
            <person name="Logan J.M."/>
            <person name="Harrison R.A."/>
            <person name="Castoe T.A."/>
            <person name="de Koning A.P."/>
            <person name="Pollock D.D."/>
            <person name="Yandell M."/>
            <person name="Calderon D."/>
            <person name="Renjifo C."/>
            <person name="Currier R.B."/>
            <person name="Salgado D."/>
            <person name="Pla D."/>
            <person name="Sanz L."/>
            <person name="Hyder A.S."/>
            <person name="Ribeiro J.M."/>
            <person name="Arntzen J.W."/>
            <person name="van den Thillart G.E."/>
            <person name="Boetzer M."/>
            <person name="Pirovano W."/>
            <person name="Dirks R.P."/>
            <person name="Spaink H.P."/>
            <person name="Duboule D."/>
            <person name="McGlinn E."/>
            <person name="Kini R.M."/>
            <person name="Richardson M.K."/>
        </authorList>
    </citation>
    <scope>NUCLEOTIDE SEQUENCE</scope>
    <source>
        <tissue evidence="1">Blood</tissue>
    </source>
</reference>
<dbReference type="PANTHER" id="PTHR45913">
    <property type="entry name" value="EPM2A-INTERACTING PROTEIN 1"/>
    <property type="match status" value="1"/>
</dbReference>
<accession>V8NDI9</accession>
<dbReference type="EMBL" id="AZIM01005308">
    <property type="protein sequence ID" value="ETE59703.1"/>
    <property type="molecule type" value="Genomic_DNA"/>
</dbReference>
<comment type="caution">
    <text evidence="1">The sequence shown here is derived from an EMBL/GenBank/DDBJ whole genome shotgun (WGS) entry which is preliminary data.</text>
</comment>
<dbReference type="AlphaFoldDB" id="V8NDI9"/>
<feature type="non-terminal residue" evidence="1">
    <location>
        <position position="1"/>
    </location>
</feature>
<dbReference type="Proteomes" id="UP000018936">
    <property type="component" value="Unassembled WGS sequence"/>
</dbReference>
<organism evidence="1 2">
    <name type="scientific">Ophiophagus hannah</name>
    <name type="common">King cobra</name>
    <name type="synonym">Naja hannah</name>
    <dbReference type="NCBI Taxonomy" id="8665"/>
    <lineage>
        <taxon>Eukaryota</taxon>
        <taxon>Metazoa</taxon>
        <taxon>Chordata</taxon>
        <taxon>Craniata</taxon>
        <taxon>Vertebrata</taxon>
        <taxon>Euteleostomi</taxon>
        <taxon>Lepidosauria</taxon>
        <taxon>Squamata</taxon>
        <taxon>Bifurcata</taxon>
        <taxon>Unidentata</taxon>
        <taxon>Episquamata</taxon>
        <taxon>Toxicofera</taxon>
        <taxon>Serpentes</taxon>
        <taxon>Colubroidea</taxon>
        <taxon>Elapidae</taxon>
        <taxon>Elapinae</taxon>
        <taxon>Ophiophagus</taxon>
    </lineage>
</organism>
<gene>
    <name evidence="1" type="primary">SCAND3</name>
    <name evidence="1" type="ORF">L345_14565</name>
</gene>
<proteinExistence type="predicted"/>
<dbReference type="PANTHER" id="PTHR45913:SF19">
    <property type="entry name" value="LOW QUALITY PROTEIN: ZINC FINGER BED DOMAIN-CONTAINING PROTEIN 5-LIKE"/>
    <property type="match status" value="1"/>
</dbReference>
<evidence type="ECO:0000313" key="2">
    <source>
        <dbReference type="Proteomes" id="UP000018936"/>
    </source>
</evidence>
<dbReference type="OrthoDB" id="6587173at2759"/>
<protein>
    <submittedName>
        <fullName evidence="1">SCAN domain-containing protein 3</fullName>
    </submittedName>
</protein>
<keyword evidence="2" id="KW-1185">Reference proteome</keyword>